<gene>
    <name evidence="4" type="primary">LOC118428845</name>
</gene>
<feature type="compositionally biased region" description="Acidic residues" evidence="1">
    <location>
        <begin position="331"/>
        <end position="354"/>
    </location>
</feature>
<reference evidence="4" key="2">
    <citation type="submission" date="2025-08" db="UniProtKB">
        <authorList>
            <consortium name="RefSeq"/>
        </authorList>
    </citation>
    <scope>IDENTIFICATION</scope>
    <source>
        <strain evidence="4">S238N-H82</strain>
        <tissue evidence="4">Testes</tissue>
    </source>
</reference>
<feature type="compositionally biased region" description="Low complexity" evidence="1">
    <location>
        <begin position="1367"/>
        <end position="1384"/>
    </location>
</feature>
<dbReference type="GeneID" id="118428845"/>
<feature type="compositionally biased region" description="Basic and acidic residues" evidence="1">
    <location>
        <begin position="266"/>
        <end position="290"/>
    </location>
</feature>
<feature type="compositionally biased region" description="Basic and acidic residues" evidence="1">
    <location>
        <begin position="908"/>
        <end position="917"/>
    </location>
</feature>
<dbReference type="Proteomes" id="UP000001554">
    <property type="component" value="Chromosome 13"/>
</dbReference>
<proteinExistence type="predicted"/>
<feature type="compositionally biased region" description="Polar residues" evidence="1">
    <location>
        <begin position="840"/>
        <end position="850"/>
    </location>
</feature>
<dbReference type="PANTHER" id="PTHR21534">
    <property type="entry name" value="KATANIN-INTERACTING PROTEIN"/>
    <property type="match status" value="1"/>
</dbReference>
<evidence type="ECO:0000256" key="1">
    <source>
        <dbReference type="SAM" id="MobiDB-lite"/>
    </source>
</evidence>
<feature type="domain" description="KATNIP" evidence="2">
    <location>
        <begin position="1402"/>
        <end position="1741"/>
    </location>
</feature>
<feature type="region of interest" description="Disordered" evidence="1">
    <location>
        <begin position="802"/>
        <end position="1084"/>
    </location>
</feature>
<sequence>MEHSSNRRRWGNTEDRKTPIKPAEESSLKEEIDPSYEEYLLLLQQRNRLVKKLKQKDDKQIELERREKGFALYVNGANQKGRKGKTPSPPKQPKSARRSKTAGGYPRTLDHQQLQELQAQDQEEQRFRAKTAPGKVQRRNWLQGSVHIRTNIGDKMRVAAPVVSPSPKLPPIISPSVPPLGCTFTVPRDSPVPSKLPCVNGTSFSTKDRDYCLPGTRCYQDYGEYSEDFDPGSDTDKEEEELARNMSLVLQGDSSDDNSDIEIDASKYENKSSSKQKHDVRSGQEDSRSSEEEEINEQLVLSINDVKTLRRSLEMNSSIQKNLAAAKKMEEPEEEIEEELEEDSLDEDKEEPVEDSGGLEPGDMIVLEFAGTSKKELQRDLSAARRKGTEHDDYIQPNRPNRTSHRDSPSRKEKVQKEITLEAEPVKRKERPLSAARKVQPGPQQDWSADRAEVLQAVQTENMALENLRRDTRSAPLSRAKAVPSEDPAAVLEALQAENQQVEEYRRDTRSAPAQEPPQDRQGGDQALGGEASSPNRKDKDSFLQSGDSLAQVMDKVLQMDAKQQKMLLKALGKIEKSAQPVSPRASGKESGDGTAVIPDVRRVREVKPREVRRAGTPAWAKADRSEPIPQELETDNVRASSKQDKSEGTIEVFCEMLSNWGHPTRLGLTEMEFFDLEGKKIPVSEADVVVTAAEDKKGTVGCLVNGKTKTIKDRHMWSCSFGPDSPSVELVFNLHGQTNSQQGFGISKVKIWNYNKSLAELDIGVRHMRLYIGVDLVFNGEVDKGCGNQVFDYSTTVLVGDQEETKPTSEPELRSETRIINYSDAKLELPEVEEEPPRSQESARGVSSPNRRRQRTPRISKKMAARLDGLQSPESSSSRSSSSRESPTCPTSPMSYDRDSGLGTESARTDRTRESQEEPSLLQQVQKQARAVSRGSKQDWFEPARNSPDQSKAKPRTKPLWLQAEEERDGSSSDSTGPTVQDTGLNTTLDKMVHWPQKGVPELPTLLDNMERPDSKRRPRSGRRRGQTPENRSSKDRPTHTPDVVADEGEEARWRNRALSFESSDPETEKVAGLPKQRLQQPCPDKLQESWNSLSLFNHSHRGRITNMDQEGDVLDDYLSGNKRSKTAEPTKEEEEVPDTMEEIFEIPVLPEGRELRINIRTTWGDRHYVGLNGIEVFSSTGQPVKIAKIIADPSDINVLPDYSSDPRVVTNLTDGVNRTRDDIHMWLAPYTPNGNHYICLTFQQPCKVAMIRIWNYNKSRIHSFRGARDIEMMLDKSLIFKGEIAKASGLLQGDLDSFGDTILFTMDEEILEAMAQYDETYEGDVEDYDEEEEAPFERPSTADKGKQTVTGDRPFTTAKAAERQMAAQRQQQQQQQQQLQTQVPVGEPRPDAYQGQVLQLNFTGTWGDPHYLGLTGLEVLGWEGDPLTLSPRMVSATPRDITVLPGYEDDTRTLDKLVDGCNVTTADEHMWLIPFNEGDGHVLTVDLGQPQYLTGLRFWNYNKGREDTYRGAKVVHLVLDGQVISPPQGYLIRKAPGNCNYDYAQDISFSQSPVSSQPVKLSSQPLELSVSSYGGRPARWLDKTRQSKLMNEEASQDYEPLIMPCGFVFELQLLSTWGDPYYVGLNGLDFYNENGDQIQLTQNNIAAYPESVNVLPGVEGDVRTPDKLIDGNNCTNDGKNMWIAPVLPGVINRVYVIFDQPQTVSMIKLWNYSKTPTRGVKEFGVLVDDLVVYNGILGMVPATRGILPTCDAPTPYHTILFTDDDAIAQRERHTVIRYFHPNFYPVMPVPHLLSHPFFLQHGNQVPDDQDVKMTDDNRVMAHHRQPKKPSVDQALRPTTSVTGPGRGAHRR</sequence>
<feature type="compositionally biased region" description="Basic and acidic residues" evidence="1">
    <location>
        <begin position="404"/>
        <end position="427"/>
    </location>
</feature>
<feature type="domain" description="KATNIP" evidence="2">
    <location>
        <begin position="657"/>
        <end position="819"/>
    </location>
</feature>
<feature type="compositionally biased region" description="Low complexity" evidence="1">
    <location>
        <begin position="873"/>
        <end position="894"/>
    </location>
</feature>
<feature type="region of interest" description="Disordered" evidence="1">
    <location>
        <begin position="465"/>
        <end position="547"/>
    </location>
</feature>
<feature type="compositionally biased region" description="Polar residues" evidence="1">
    <location>
        <begin position="973"/>
        <end position="990"/>
    </location>
</feature>
<feature type="region of interest" description="Disordered" evidence="1">
    <location>
        <begin position="1"/>
        <end position="30"/>
    </location>
</feature>
<feature type="region of interest" description="Disordered" evidence="1">
    <location>
        <begin position="1121"/>
        <end position="1140"/>
    </location>
</feature>
<reference evidence="3" key="1">
    <citation type="journal article" date="2020" name="Nat. Ecol. Evol.">
        <title>Deeply conserved synteny resolves early events in vertebrate evolution.</title>
        <authorList>
            <person name="Simakov O."/>
            <person name="Marletaz F."/>
            <person name="Yue J.X."/>
            <person name="O'Connell B."/>
            <person name="Jenkins J."/>
            <person name="Brandt A."/>
            <person name="Calef R."/>
            <person name="Tung C.H."/>
            <person name="Huang T.K."/>
            <person name="Schmutz J."/>
            <person name="Satoh N."/>
            <person name="Yu J.K."/>
            <person name="Putnam N.H."/>
            <person name="Green R.E."/>
            <person name="Rokhsar D.S."/>
        </authorList>
    </citation>
    <scope>NUCLEOTIDE SEQUENCE [LARGE SCALE GENOMIC DNA]</scope>
    <source>
        <strain evidence="3">S238N-H82</strain>
    </source>
</reference>
<evidence type="ECO:0000313" key="4">
    <source>
        <dbReference type="RefSeq" id="XP_035694962.1"/>
    </source>
</evidence>
<feature type="compositionally biased region" description="Basic residues" evidence="1">
    <location>
        <begin position="851"/>
        <end position="865"/>
    </location>
</feature>
<evidence type="ECO:0000259" key="2">
    <source>
        <dbReference type="Pfam" id="PF14652"/>
    </source>
</evidence>
<accession>A0A9J7M581</accession>
<feature type="region of interest" description="Disordered" evidence="1">
    <location>
        <begin position="266"/>
        <end position="449"/>
    </location>
</feature>
<evidence type="ECO:0000313" key="3">
    <source>
        <dbReference type="Proteomes" id="UP000001554"/>
    </source>
</evidence>
<feature type="compositionally biased region" description="Basic and acidic residues" evidence="1">
    <location>
        <begin position="804"/>
        <end position="818"/>
    </location>
</feature>
<feature type="region of interest" description="Disordered" evidence="1">
    <location>
        <begin position="1367"/>
        <end position="1389"/>
    </location>
</feature>
<feature type="region of interest" description="Disordered" evidence="1">
    <location>
        <begin position="609"/>
        <end position="645"/>
    </location>
</feature>
<dbReference type="RefSeq" id="XP_035694962.1">
    <property type="nucleotide sequence ID" value="XM_035839069.1"/>
</dbReference>
<dbReference type="Pfam" id="PF14652">
    <property type="entry name" value="DUF4457"/>
    <property type="match status" value="3"/>
</dbReference>
<feature type="compositionally biased region" description="Basic residues" evidence="1">
    <location>
        <begin position="1018"/>
        <end position="1027"/>
    </location>
</feature>
<dbReference type="OrthoDB" id="304622at2759"/>
<dbReference type="OMA" id="ALLPCAY"/>
<name>A0A9J7M581_BRAFL</name>
<feature type="region of interest" description="Disordered" evidence="1">
    <location>
        <begin position="72"/>
        <end position="106"/>
    </location>
</feature>
<dbReference type="KEGG" id="bfo:118428845"/>
<dbReference type="InterPro" id="IPR027859">
    <property type="entry name" value="KATNIP_dom"/>
</dbReference>
<dbReference type="InterPro" id="IPR026704">
    <property type="entry name" value="KATNIP"/>
</dbReference>
<feature type="region of interest" description="Disordered" evidence="1">
    <location>
        <begin position="1327"/>
        <end position="1354"/>
    </location>
</feature>
<protein>
    <submittedName>
        <fullName evidence="4">Protein KIAA0556-like isoform X1</fullName>
    </submittedName>
</protein>
<feature type="compositionally biased region" description="Basic and acidic residues" evidence="1">
    <location>
        <begin position="373"/>
        <end position="394"/>
    </location>
</feature>
<dbReference type="PANTHER" id="PTHR21534:SF0">
    <property type="entry name" value="KATANIN-INTERACTING PROTEIN"/>
    <property type="match status" value="1"/>
</dbReference>
<organism evidence="3 4">
    <name type="scientific">Branchiostoma floridae</name>
    <name type="common">Florida lancelet</name>
    <name type="synonym">Amphioxus</name>
    <dbReference type="NCBI Taxonomy" id="7739"/>
    <lineage>
        <taxon>Eukaryota</taxon>
        <taxon>Metazoa</taxon>
        <taxon>Chordata</taxon>
        <taxon>Cephalochordata</taxon>
        <taxon>Leptocardii</taxon>
        <taxon>Amphioxiformes</taxon>
        <taxon>Branchiostomatidae</taxon>
        <taxon>Branchiostoma</taxon>
    </lineage>
</organism>
<feature type="region of interest" description="Disordered" evidence="1">
    <location>
        <begin position="1822"/>
        <end position="1853"/>
    </location>
</feature>
<feature type="domain" description="KATNIP" evidence="2">
    <location>
        <begin position="1125"/>
        <end position="1288"/>
    </location>
</feature>
<keyword evidence="3" id="KW-1185">Reference proteome</keyword>
<feature type="compositionally biased region" description="Acidic residues" evidence="1">
    <location>
        <begin position="1327"/>
        <end position="1336"/>
    </location>
</feature>